<evidence type="ECO:0000313" key="4">
    <source>
        <dbReference type="EMBL" id="KAF2801925.1"/>
    </source>
</evidence>
<dbReference type="PROSITE" id="PS51253">
    <property type="entry name" value="HTH_CENPB"/>
    <property type="match status" value="1"/>
</dbReference>
<accession>A0A6A6Y122</accession>
<dbReference type="RefSeq" id="XP_033568889.1">
    <property type="nucleotide sequence ID" value="XM_033713344.1"/>
</dbReference>
<dbReference type="GO" id="GO:0003677">
    <property type="term" value="F:DNA binding"/>
    <property type="evidence" value="ECO:0007669"/>
    <property type="project" value="UniProtKB-KW"/>
</dbReference>
<sequence length="124" mass="14009">MAGIEAALAELRLNPNRKIQDVATEHGVNRSTLSKRHRGKTTSKENSYNSQQLLKPGQTRALIKYINDLSERGLPPTQAMVRNIAQEIAGKRPGGNWVSRWVKRNEKHLKSAYLNPIDKARKRA</sequence>
<dbReference type="InterPro" id="IPR006600">
    <property type="entry name" value="HTH_CenpB_DNA-bd_dom"/>
</dbReference>
<organism evidence="4">
    <name type="scientific">Mytilinidion resinicola</name>
    <dbReference type="NCBI Taxonomy" id="574789"/>
    <lineage>
        <taxon>Eukaryota</taxon>
        <taxon>Fungi</taxon>
        <taxon>Dikarya</taxon>
        <taxon>Ascomycota</taxon>
        <taxon>Pezizomycotina</taxon>
        <taxon>Dothideomycetes</taxon>
        <taxon>Pleosporomycetidae</taxon>
        <taxon>Mytilinidiales</taxon>
        <taxon>Mytilinidiaceae</taxon>
        <taxon>Mytilinidion</taxon>
    </lineage>
</organism>
<evidence type="ECO:0000313" key="5">
    <source>
        <dbReference type="Proteomes" id="UP000504636"/>
    </source>
</evidence>
<keyword evidence="1" id="KW-0238">DNA-binding</keyword>
<evidence type="ECO:0000313" key="6">
    <source>
        <dbReference type="RefSeq" id="XP_033568889.1"/>
    </source>
</evidence>
<dbReference type="OrthoDB" id="3942738at2759"/>
<reference evidence="6" key="2">
    <citation type="submission" date="2020-04" db="EMBL/GenBank/DDBJ databases">
        <authorList>
            <consortium name="NCBI Genome Project"/>
        </authorList>
    </citation>
    <scope>NUCLEOTIDE SEQUENCE</scope>
    <source>
        <strain evidence="6">CBS 304.34</strain>
    </source>
</reference>
<dbReference type="AlphaFoldDB" id="A0A6A6Y122"/>
<feature type="domain" description="HTH CENPB-type" evidence="3">
    <location>
        <begin position="46"/>
        <end position="111"/>
    </location>
</feature>
<feature type="non-terminal residue" evidence="4">
    <location>
        <position position="124"/>
    </location>
</feature>
<evidence type="ECO:0000256" key="1">
    <source>
        <dbReference type="ARBA" id="ARBA00023125"/>
    </source>
</evidence>
<dbReference type="SMART" id="SM00674">
    <property type="entry name" value="CENPB"/>
    <property type="match status" value="1"/>
</dbReference>
<dbReference type="EMBL" id="MU003726">
    <property type="protein sequence ID" value="KAF2801925.1"/>
    <property type="molecule type" value="Genomic_DNA"/>
</dbReference>
<reference evidence="4 6" key="1">
    <citation type="journal article" date="2020" name="Stud. Mycol.">
        <title>101 Dothideomycetes genomes: a test case for predicting lifestyles and emergence of pathogens.</title>
        <authorList>
            <person name="Haridas S."/>
            <person name="Albert R."/>
            <person name="Binder M."/>
            <person name="Bloem J."/>
            <person name="Labutti K."/>
            <person name="Salamov A."/>
            <person name="Andreopoulos B."/>
            <person name="Baker S."/>
            <person name="Barry K."/>
            <person name="Bills G."/>
            <person name="Bluhm B."/>
            <person name="Cannon C."/>
            <person name="Castanera R."/>
            <person name="Culley D."/>
            <person name="Daum C."/>
            <person name="Ezra D."/>
            <person name="Gonzalez J."/>
            <person name="Henrissat B."/>
            <person name="Kuo A."/>
            <person name="Liang C."/>
            <person name="Lipzen A."/>
            <person name="Lutzoni F."/>
            <person name="Magnuson J."/>
            <person name="Mondo S."/>
            <person name="Nolan M."/>
            <person name="Ohm R."/>
            <person name="Pangilinan J."/>
            <person name="Park H.-J."/>
            <person name="Ramirez L."/>
            <person name="Alfaro M."/>
            <person name="Sun H."/>
            <person name="Tritt A."/>
            <person name="Yoshinaga Y."/>
            <person name="Zwiers L.-H."/>
            <person name="Turgeon B."/>
            <person name="Goodwin S."/>
            <person name="Spatafora J."/>
            <person name="Crous P."/>
            <person name="Grigoriev I."/>
        </authorList>
    </citation>
    <scope>NUCLEOTIDE SEQUENCE</scope>
    <source>
        <strain evidence="4 6">CBS 304.34</strain>
    </source>
</reference>
<reference evidence="6" key="3">
    <citation type="submission" date="2025-04" db="UniProtKB">
        <authorList>
            <consortium name="RefSeq"/>
        </authorList>
    </citation>
    <scope>IDENTIFICATION</scope>
    <source>
        <strain evidence="6">CBS 304.34</strain>
    </source>
</reference>
<protein>
    <recommendedName>
        <fullName evidence="3">HTH CENPB-type domain-containing protein</fullName>
    </recommendedName>
</protein>
<dbReference type="Pfam" id="PF03221">
    <property type="entry name" value="HTH_Tnp_Tc5"/>
    <property type="match status" value="1"/>
</dbReference>
<proteinExistence type="predicted"/>
<gene>
    <name evidence="4 6" type="ORF">BDZ99DRAFT_211304</name>
</gene>
<dbReference type="GeneID" id="54454237"/>
<name>A0A6A6Y122_9PEZI</name>
<evidence type="ECO:0000256" key="2">
    <source>
        <dbReference type="SAM" id="MobiDB-lite"/>
    </source>
</evidence>
<feature type="region of interest" description="Disordered" evidence="2">
    <location>
        <begin position="27"/>
        <end position="52"/>
    </location>
</feature>
<dbReference type="Proteomes" id="UP000504636">
    <property type="component" value="Unplaced"/>
</dbReference>
<keyword evidence="5" id="KW-1185">Reference proteome</keyword>
<evidence type="ECO:0000259" key="3">
    <source>
        <dbReference type="PROSITE" id="PS51253"/>
    </source>
</evidence>